<reference evidence="1 2" key="1">
    <citation type="submission" date="2023-01" db="EMBL/GenBank/DDBJ databases">
        <title>Analysis of 21 Apiospora genomes using comparative genomics revels a genus with tremendous synthesis potential of carbohydrate active enzymes and secondary metabolites.</title>
        <authorList>
            <person name="Sorensen T."/>
        </authorList>
    </citation>
    <scope>NUCLEOTIDE SEQUENCE [LARGE SCALE GENOMIC DNA]</scope>
    <source>
        <strain evidence="1 2">CBS 24483</strain>
    </source>
</reference>
<keyword evidence="2" id="KW-1185">Reference proteome</keyword>
<dbReference type="Proteomes" id="UP001391051">
    <property type="component" value="Unassembled WGS sequence"/>
</dbReference>
<evidence type="ECO:0008006" key="3">
    <source>
        <dbReference type="Google" id="ProtNLM"/>
    </source>
</evidence>
<evidence type="ECO:0000313" key="2">
    <source>
        <dbReference type="Proteomes" id="UP001391051"/>
    </source>
</evidence>
<sequence>MRPSHELQYLAATLALELALHGLVLALLEGVEHRPREQAQPLRDPLPPLHVLELDRGQRDGVLQLQLFVQDPHGVVQLVGVDLLQAPDRALGEGGLREDRCHVGRGGCLGEGGHLGQGAHPRL</sequence>
<proteinExistence type="predicted"/>
<protein>
    <recommendedName>
        <fullName evidence="3">Secreted protein</fullName>
    </recommendedName>
</protein>
<evidence type="ECO:0000313" key="1">
    <source>
        <dbReference type="EMBL" id="KAK7951188.1"/>
    </source>
</evidence>
<organism evidence="1 2">
    <name type="scientific">Apiospora aurea</name>
    <dbReference type="NCBI Taxonomy" id="335848"/>
    <lineage>
        <taxon>Eukaryota</taxon>
        <taxon>Fungi</taxon>
        <taxon>Dikarya</taxon>
        <taxon>Ascomycota</taxon>
        <taxon>Pezizomycotina</taxon>
        <taxon>Sordariomycetes</taxon>
        <taxon>Xylariomycetidae</taxon>
        <taxon>Amphisphaeriales</taxon>
        <taxon>Apiosporaceae</taxon>
        <taxon>Apiospora</taxon>
    </lineage>
</organism>
<dbReference type="EMBL" id="JAQQWE010000005">
    <property type="protein sequence ID" value="KAK7951188.1"/>
    <property type="molecule type" value="Genomic_DNA"/>
</dbReference>
<comment type="caution">
    <text evidence="1">The sequence shown here is derived from an EMBL/GenBank/DDBJ whole genome shotgun (WGS) entry which is preliminary data.</text>
</comment>
<accession>A0ABR1QB24</accession>
<gene>
    <name evidence="1" type="ORF">PG986_006916</name>
</gene>
<dbReference type="RefSeq" id="XP_066699250.1">
    <property type="nucleotide sequence ID" value="XM_066843138.1"/>
</dbReference>
<name>A0ABR1QB24_9PEZI</name>
<dbReference type="GeneID" id="92076200"/>